<evidence type="ECO:0000313" key="12">
    <source>
        <dbReference type="EMBL" id="CAB3250864.1"/>
    </source>
</evidence>
<dbReference type="Pfam" id="PF24576">
    <property type="entry name" value="IR75A_N"/>
    <property type="match status" value="1"/>
</dbReference>
<dbReference type="Gene3D" id="3.40.190.10">
    <property type="entry name" value="Periplasmic binding protein-like II"/>
    <property type="match status" value="1"/>
</dbReference>
<sequence length="624" mass="70675">MTPSQSKNAQPARPERRPVNTSKLYLSFDVPSKMITVLRRINGEKAIDQILHLWRSAHDFGVRLTVYTDLQHPPNMPPLDRHREAILVDLECPHVEFLLHNASSSRAFNYRFAWLLLHNSSYNRNVIEDTLEDYQILPDSDVVWCCPDTLVDVYRVKAKHSYLLTDLGLNRSASRQELVAWWSALPKTVTRRRDLRKIKLVGASVIGQPEYFHGWSDVSTRQIDTFPKLTYPLVLNLADDLNFYLGFRQVDLYGVLQPNGSFNGLAGLLQRNEVEVGSVSIFMRQDRMEVLHFFSETLALTTAFIFRQPSRSAMSNVFLAPFSSGVWLSCGLAAMSAAVLLVVLKRVREATEGRSRQLLAPLTLPDTCTFALGSLCQQGFYITPAVTSVRVVMFSTLLSSLFVFTAYSAKIVTLLQTPSEALRNIDDLTRSPMTLGVQETTYKKVYFLEASDASTQRLYHRKIMPQGERAYLDIDEGIARVRTGLFAFQVERSSGYDVIMKTFTEHEKCSLDEIEAFKMPMVAIPMMRFSGYRELFAVRMRWQREAGLMNRERRVWLAARPRCESASGGFVSIGFIDVLPALEVLAVGALLSVVLLGAELSVHTLKKKATKLHSRQADKNCLNH</sequence>
<dbReference type="GO" id="GO:0005886">
    <property type="term" value="C:plasma membrane"/>
    <property type="evidence" value="ECO:0007669"/>
    <property type="project" value="UniProtKB-SubCell"/>
</dbReference>
<evidence type="ECO:0000256" key="9">
    <source>
        <dbReference type="SAM" id="Phobius"/>
    </source>
</evidence>
<evidence type="ECO:0008006" key="14">
    <source>
        <dbReference type="Google" id="ProtNLM"/>
    </source>
</evidence>
<dbReference type="OrthoDB" id="2213137at2759"/>
<dbReference type="InterPro" id="IPR001320">
    <property type="entry name" value="Iontro_rcpt_C"/>
</dbReference>
<keyword evidence="5 9" id="KW-1133">Transmembrane helix</keyword>
<dbReference type="GO" id="GO:0015276">
    <property type="term" value="F:ligand-gated monoatomic ion channel activity"/>
    <property type="evidence" value="ECO:0007669"/>
    <property type="project" value="InterPro"/>
</dbReference>
<dbReference type="InterPro" id="IPR057074">
    <property type="entry name" value="IR75A_N"/>
</dbReference>
<evidence type="ECO:0000259" key="10">
    <source>
        <dbReference type="Pfam" id="PF00060"/>
    </source>
</evidence>
<feature type="transmembrane region" description="Helical" evidence="9">
    <location>
        <begin position="290"/>
        <end position="306"/>
    </location>
</feature>
<dbReference type="Proteomes" id="UP000494256">
    <property type="component" value="Unassembled WGS sequence"/>
</dbReference>
<proteinExistence type="inferred from homology"/>
<accession>A0A8S1AZU9</accession>
<keyword evidence="6 9" id="KW-0472">Membrane</keyword>
<evidence type="ECO:0000256" key="8">
    <source>
        <dbReference type="ARBA" id="ARBA00023180"/>
    </source>
</evidence>
<keyword evidence="8" id="KW-0325">Glycoprotein</keyword>
<keyword evidence="4 9" id="KW-0812">Transmembrane</keyword>
<name>A0A8S1AZU9_ARCPL</name>
<evidence type="ECO:0000256" key="1">
    <source>
        <dbReference type="ARBA" id="ARBA00004651"/>
    </source>
</evidence>
<feature type="transmembrane region" description="Helical" evidence="9">
    <location>
        <begin position="326"/>
        <end position="344"/>
    </location>
</feature>
<feature type="domain" description="Ionotropic receptor 75a N-terminal" evidence="11">
    <location>
        <begin position="81"/>
        <end position="204"/>
    </location>
</feature>
<evidence type="ECO:0000256" key="7">
    <source>
        <dbReference type="ARBA" id="ARBA00023170"/>
    </source>
</evidence>
<feature type="domain" description="Ionotropic glutamate receptor C-terminal" evidence="10">
    <location>
        <begin position="325"/>
        <end position="506"/>
    </location>
</feature>
<dbReference type="Gene3D" id="1.10.287.70">
    <property type="match status" value="1"/>
</dbReference>
<dbReference type="EMBL" id="CADEBD010000349">
    <property type="protein sequence ID" value="CAB3250864.1"/>
    <property type="molecule type" value="Genomic_DNA"/>
</dbReference>
<reference evidence="12 13" key="1">
    <citation type="submission" date="2020-04" db="EMBL/GenBank/DDBJ databases">
        <authorList>
            <person name="Wallbank WR R."/>
            <person name="Pardo Diaz C."/>
            <person name="Kozak K."/>
            <person name="Martin S."/>
            <person name="Jiggins C."/>
            <person name="Moest M."/>
            <person name="Warren A I."/>
            <person name="Byers J.R.P. K."/>
            <person name="Montejo-Kovacevich G."/>
            <person name="Yen C E."/>
        </authorList>
    </citation>
    <scope>NUCLEOTIDE SEQUENCE [LARGE SCALE GENOMIC DNA]</scope>
</reference>
<dbReference type="InterPro" id="IPR052192">
    <property type="entry name" value="Insect_Ionotropic_Sensory_Rcpt"/>
</dbReference>
<evidence type="ECO:0000256" key="2">
    <source>
        <dbReference type="ARBA" id="ARBA00008685"/>
    </source>
</evidence>
<evidence type="ECO:0000256" key="6">
    <source>
        <dbReference type="ARBA" id="ARBA00023136"/>
    </source>
</evidence>
<keyword evidence="3" id="KW-1003">Cell membrane</keyword>
<evidence type="ECO:0000256" key="5">
    <source>
        <dbReference type="ARBA" id="ARBA00022989"/>
    </source>
</evidence>
<dbReference type="GO" id="GO:0050906">
    <property type="term" value="P:detection of stimulus involved in sensory perception"/>
    <property type="evidence" value="ECO:0007669"/>
    <property type="project" value="UniProtKB-ARBA"/>
</dbReference>
<evidence type="ECO:0000313" key="13">
    <source>
        <dbReference type="Proteomes" id="UP000494256"/>
    </source>
</evidence>
<protein>
    <recommendedName>
        <fullName evidence="14">Ionotropic receptor</fullName>
    </recommendedName>
</protein>
<feature type="transmembrane region" description="Helical" evidence="9">
    <location>
        <begin position="391"/>
        <end position="409"/>
    </location>
</feature>
<dbReference type="PANTHER" id="PTHR42643:SF33">
    <property type="entry name" value="GLUTAMATE RECEPTOR 2-LIKE PROTEIN"/>
    <property type="match status" value="1"/>
</dbReference>
<dbReference type="SUPFAM" id="SSF53850">
    <property type="entry name" value="Periplasmic binding protein-like II"/>
    <property type="match status" value="1"/>
</dbReference>
<dbReference type="PANTHER" id="PTHR42643">
    <property type="entry name" value="IONOTROPIC RECEPTOR 20A-RELATED"/>
    <property type="match status" value="1"/>
</dbReference>
<comment type="subcellular location">
    <subcellularLocation>
        <location evidence="1">Cell membrane</location>
        <topology evidence="1">Multi-pass membrane protein</topology>
    </subcellularLocation>
</comment>
<evidence type="ECO:0000259" key="11">
    <source>
        <dbReference type="Pfam" id="PF24576"/>
    </source>
</evidence>
<dbReference type="AlphaFoldDB" id="A0A8S1AZU9"/>
<evidence type="ECO:0000256" key="3">
    <source>
        <dbReference type="ARBA" id="ARBA00022475"/>
    </source>
</evidence>
<comment type="similarity">
    <text evidence="2">Belongs to the glutamate-gated ion channel (TC 1.A.10.1) family.</text>
</comment>
<evidence type="ECO:0000256" key="4">
    <source>
        <dbReference type="ARBA" id="ARBA00022692"/>
    </source>
</evidence>
<dbReference type="Pfam" id="PF00060">
    <property type="entry name" value="Lig_chan"/>
    <property type="match status" value="1"/>
</dbReference>
<gene>
    <name evidence="12" type="ORF">APLA_LOCUS13367</name>
</gene>
<organism evidence="12 13">
    <name type="scientific">Arctia plantaginis</name>
    <name type="common">Wood tiger moth</name>
    <name type="synonym">Phalaena plantaginis</name>
    <dbReference type="NCBI Taxonomy" id="874455"/>
    <lineage>
        <taxon>Eukaryota</taxon>
        <taxon>Metazoa</taxon>
        <taxon>Ecdysozoa</taxon>
        <taxon>Arthropoda</taxon>
        <taxon>Hexapoda</taxon>
        <taxon>Insecta</taxon>
        <taxon>Pterygota</taxon>
        <taxon>Neoptera</taxon>
        <taxon>Endopterygota</taxon>
        <taxon>Lepidoptera</taxon>
        <taxon>Glossata</taxon>
        <taxon>Ditrysia</taxon>
        <taxon>Noctuoidea</taxon>
        <taxon>Erebidae</taxon>
        <taxon>Arctiinae</taxon>
        <taxon>Arctia</taxon>
    </lineage>
</organism>
<comment type="caution">
    <text evidence="12">The sequence shown here is derived from an EMBL/GenBank/DDBJ whole genome shotgun (WGS) entry which is preliminary data.</text>
</comment>
<keyword evidence="7" id="KW-0675">Receptor</keyword>